<reference evidence="10" key="1">
    <citation type="journal article" date="2022" name="Microorganisms">
        <title>Beyond the ABCs#Discovery of Three New Plasmid Types in Rhodobacterales (RepQ, RepY, RepW).</title>
        <authorList>
            <person name="Freese H.M."/>
            <person name="Ringel V."/>
            <person name="Overmann J."/>
            <person name="Petersen J."/>
        </authorList>
    </citation>
    <scope>NUCLEOTIDE SEQUENCE [LARGE SCALE GENOMIC DNA]</scope>
    <source>
        <strain evidence="10">DSM 109990</strain>
    </source>
</reference>
<dbReference type="Gene3D" id="1.10.3470.10">
    <property type="entry name" value="ABC transporter involved in vitamin B12 uptake, BtuC"/>
    <property type="match status" value="1"/>
</dbReference>
<comment type="subcellular location">
    <subcellularLocation>
        <location evidence="1">Cell membrane</location>
        <topology evidence="1">Multi-pass membrane protein</topology>
    </subcellularLocation>
</comment>
<keyword evidence="5 8" id="KW-0812">Transmembrane</keyword>
<name>A0ABY3ZP67_9RHOB</name>
<keyword evidence="3" id="KW-0813">Transport</keyword>
<keyword evidence="10" id="KW-1185">Reference proteome</keyword>
<dbReference type="CDD" id="cd06550">
    <property type="entry name" value="TM_ABC_iron-siderophores_like"/>
    <property type="match status" value="1"/>
</dbReference>
<evidence type="ECO:0000256" key="7">
    <source>
        <dbReference type="ARBA" id="ARBA00023136"/>
    </source>
</evidence>
<feature type="transmembrane region" description="Helical" evidence="8">
    <location>
        <begin position="47"/>
        <end position="68"/>
    </location>
</feature>
<feature type="transmembrane region" description="Helical" evidence="8">
    <location>
        <begin position="104"/>
        <end position="122"/>
    </location>
</feature>
<dbReference type="PANTHER" id="PTHR30472">
    <property type="entry name" value="FERRIC ENTEROBACTIN TRANSPORT SYSTEM PERMEASE PROTEIN"/>
    <property type="match status" value="1"/>
</dbReference>
<feature type="transmembrane region" description="Helical" evidence="8">
    <location>
        <begin position="219"/>
        <end position="242"/>
    </location>
</feature>
<evidence type="ECO:0000313" key="10">
    <source>
        <dbReference type="Proteomes" id="UP000831019"/>
    </source>
</evidence>
<dbReference type="Proteomes" id="UP000831019">
    <property type="component" value="Chromosome"/>
</dbReference>
<evidence type="ECO:0000313" key="9">
    <source>
        <dbReference type="EMBL" id="UOA15930.1"/>
    </source>
</evidence>
<feature type="transmembrane region" description="Helical" evidence="8">
    <location>
        <begin position="287"/>
        <end position="307"/>
    </location>
</feature>
<dbReference type="InterPro" id="IPR037294">
    <property type="entry name" value="ABC_BtuC-like"/>
</dbReference>
<evidence type="ECO:0000256" key="5">
    <source>
        <dbReference type="ARBA" id="ARBA00022692"/>
    </source>
</evidence>
<dbReference type="PANTHER" id="PTHR30472:SF27">
    <property type="entry name" value="PETROBACTIN IMPORT SYSTEM PERMEASE PROTEIN YCLN"/>
    <property type="match status" value="1"/>
</dbReference>
<dbReference type="RefSeq" id="WP_093928154.1">
    <property type="nucleotide sequence ID" value="NZ_CP085144.1"/>
</dbReference>
<organism evidence="9 10">
    <name type="scientific">Sulfitobacter dubius</name>
    <dbReference type="NCBI Taxonomy" id="218673"/>
    <lineage>
        <taxon>Bacteria</taxon>
        <taxon>Pseudomonadati</taxon>
        <taxon>Pseudomonadota</taxon>
        <taxon>Alphaproteobacteria</taxon>
        <taxon>Rhodobacterales</taxon>
        <taxon>Roseobacteraceae</taxon>
        <taxon>Sulfitobacter</taxon>
    </lineage>
</organism>
<evidence type="ECO:0000256" key="6">
    <source>
        <dbReference type="ARBA" id="ARBA00022989"/>
    </source>
</evidence>
<feature type="transmembrane region" description="Helical" evidence="8">
    <location>
        <begin position="179"/>
        <end position="198"/>
    </location>
</feature>
<keyword evidence="6 8" id="KW-1133">Transmembrane helix</keyword>
<evidence type="ECO:0000256" key="2">
    <source>
        <dbReference type="ARBA" id="ARBA00007935"/>
    </source>
</evidence>
<protein>
    <submittedName>
        <fullName evidence="9">Ferric-anguibactin transport system permease protein FatD</fullName>
    </submittedName>
</protein>
<comment type="similarity">
    <text evidence="2">Belongs to the binding-protein-dependent transport system permease family. FecCD subfamily.</text>
</comment>
<keyword evidence="7 8" id="KW-0472">Membrane</keyword>
<evidence type="ECO:0000256" key="3">
    <source>
        <dbReference type="ARBA" id="ARBA00022448"/>
    </source>
</evidence>
<feature type="transmembrane region" description="Helical" evidence="8">
    <location>
        <begin position="131"/>
        <end position="155"/>
    </location>
</feature>
<evidence type="ECO:0000256" key="8">
    <source>
        <dbReference type="SAM" id="Phobius"/>
    </source>
</evidence>
<dbReference type="EMBL" id="CP085144">
    <property type="protein sequence ID" value="UOA15930.1"/>
    <property type="molecule type" value="Genomic_DNA"/>
</dbReference>
<proteinExistence type="inferred from homology"/>
<gene>
    <name evidence="9" type="primary">fatD_1</name>
    <name evidence="9" type="ORF">DSM109990_02777</name>
</gene>
<dbReference type="SUPFAM" id="SSF81345">
    <property type="entry name" value="ABC transporter involved in vitamin B12 uptake, BtuC"/>
    <property type="match status" value="1"/>
</dbReference>
<accession>A0ABY3ZP67</accession>
<feature type="transmembrane region" description="Helical" evidence="8">
    <location>
        <begin position="262"/>
        <end position="280"/>
    </location>
</feature>
<keyword evidence="4" id="KW-1003">Cell membrane</keyword>
<dbReference type="Pfam" id="PF01032">
    <property type="entry name" value="FecCD"/>
    <property type="match status" value="1"/>
</dbReference>
<evidence type="ECO:0000256" key="1">
    <source>
        <dbReference type="ARBA" id="ARBA00004651"/>
    </source>
</evidence>
<sequence>MALALACLLVILSITSLFVGVIDLSWAALWSDPGAVELLVVSRAPRTIAVIISGGALAVSGAIMQMLVRNRFVEPMTAGTGQGAALGILLVTLFAPGASILVKMVLASLTALGASAGFLAIVQRLPPTQPLLVALVGLIYGGILGAAVTFIAYQADLLQYVEIWMNGEFSGVLQGRYELLWLVALVAALAYLAADQFAIIGMGRTASINLGLNYRQTMVLGLLAISIVTALTVVTVGLIPFVGLVVPNIVARLAGDNLRRSLPLTAMTGATLVLLCDILGRLIRYPYEIPVGTVFGVVGALLFLWLLHGPKRHVS</sequence>
<evidence type="ECO:0000256" key="4">
    <source>
        <dbReference type="ARBA" id="ARBA00022475"/>
    </source>
</evidence>
<dbReference type="InterPro" id="IPR000522">
    <property type="entry name" value="ABC_transptr_permease_BtuC"/>
</dbReference>
<feature type="transmembrane region" description="Helical" evidence="8">
    <location>
        <begin position="80"/>
        <end position="98"/>
    </location>
</feature>